<dbReference type="EMBL" id="GEGO01003763">
    <property type="protein sequence ID" value="JAR91641.1"/>
    <property type="molecule type" value="Transcribed_RNA"/>
</dbReference>
<evidence type="ECO:0000313" key="1">
    <source>
        <dbReference type="EMBL" id="JAR91641.1"/>
    </source>
</evidence>
<proteinExistence type="predicted"/>
<organism evidence="1">
    <name type="scientific">Ixodes ricinus</name>
    <name type="common">Common tick</name>
    <name type="synonym">Acarus ricinus</name>
    <dbReference type="NCBI Taxonomy" id="34613"/>
    <lineage>
        <taxon>Eukaryota</taxon>
        <taxon>Metazoa</taxon>
        <taxon>Ecdysozoa</taxon>
        <taxon>Arthropoda</taxon>
        <taxon>Chelicerata</taxon>
        <taxon>Arachnida</taxon>
        <taxon>Acari</taxon>
        <taxon>Parasitiformes</taxon>
        <taxon>Ixodida</taxon>
        <taxon>Ixodoidea</taxon>
        <taxon>Ixodidae</taxon>
        <taxon>Ixodinae</taxon>
        <taxon>Ixodes</taxon>
    </lineage>
</organism>
<reference evidence="1" key="1">
    <citation type="journal article" date="2018" name="PLoS Negl. Trop. Dis.">
        <title>Sialome diversity of ticks revealed by RNAseq of single tick salivary glands.</title>
        <authorList>
            <person name="Perner J."/>
            <person name="Kropackova S."/>
            <person name="Kopacek P."/>
            <person name="Ribeiro J.M."/>
        </authorList>
    </citation>
    <scope>NUCLEOTIDE SEQUENCE</scope>
    <source>
        <strain evidence="1">Siblings of single egg batch collected in Ceske Budejovice</strain>
        <tissue evidence="1">Salivary glands</tissue>
    </source>
</reference>
<sequence>MWPMSVKVQLPALTAGVLTLLTLAPVLCGAKKRRSLPYELKRTYRTPKQNKGFPSFPKVPTPTRCAGALHHARSPGPLSSLLRTWQAPFRPRNNLRGSKVPQVTLGAHRLPSRFRHDLRLTGSLVPVALLKMGSEAVLPLPRRRPALLRSNRAHLLLHQSQKK</sequence>
<dbReference type="AlphaFoldDB" id="A0A147BLQ4"/>
<name>A0A147BLQ4_IXORI</name>
<accession>A0A147BLQ4</accession>
<protein>
    <submittedName>
        <fullName evidence="1">Putative secreted protein</fullName>
    </submittedName>
</protein>